<feature type="region of interest" description="Disordered" evidence="1">
    <location>
        <begin position="451"/>
        <end position="479"/>
    </location>
</feature>
<gene>
    <name evidence="3" type="ORF">ACFSDA_16670</name>
</gene>
<dbReference type="InterPro" id="IPR003870">
    <property type="entry name" value="DUF222"/>
</dbReference>
<sequence>MTAENLAAKGDLAESSAEVVVLRRVLERRRTVHAHLYIEELRDLATLWDGASGDDGGNGIAAGLVLRSRIGRATRRLHDAYIGVTDLPACLARVESGDLPTEWFDQLVRAVRDLPGAQRRQVDETVAGWRVESLSPDRFRTLVKHLVTWLDPEVGAGGDPASRRDVFLEHSPAPDGTAFLTIVGPIPEILDLSTRLDQAARSVQDAQRHALERIAAGSQDRQIPWDRDGEVAASGRPMSLRALRYVLLTRSPIATDGVEIPSMPLRMNLTVPVLSLLGMSDAPATLEGVHPIPIDMARTLCARATVWHRVLTHPITGEFLPVAAQQYRPSAAMIEHLRLIDPVCAVPGCDRTVLHVGEWDHIEEFDHLDPAAGGPTSPENLHGLCRSHHRMKTDGALDPQRSPDGTSTRWAAGGIDWVDVQKNSDLVTSVLAATYQRVWDRFQERIRVAEAITAGRNGPPGDAFRGDEPPPPTEPDPPF</sequence>
<evidence type="ECO:0000256" key="1">
    <source>
        <dbReference type="SAM" id="MobiDB-lite"/>
    </source>
</evidence>
<feature type="compositionally biased region" description="Pro residues" evidence="1">
    <location>
        <begin position="469"/>
        <end position="479"/>
    </location>
</feature>
<keyword evidence="4" id="KW-1185">Reference proteome</keyword>
<evidence type="ECO:0000313" key="4">
    <source>
        <dbReference type="Proteomes" id="UP001597280"/>
    </source>
</evidence>
<dbReference type="Proteomes" id="UP001597280">
    <property type="component" value="Unassembled WGS sequence"/>
</dbReference>
<dbReference type="RefSeq" id="WP_343906429.1">
    <property type="nucleotide sequence ID" value="NZ_BAAAIS010000006.1"/>
</dbReference>
<evidence type="ECO:0000259" key="2">
    <source>
        <dbReference type="Pfam" id="PF02720"/>
    </source>
</evidence>
<proteinExistence type="predicted"/>
<organism evidence="3 4">
    <name type="scientific">Brachybacterium rhamnosum</name>
    <dbReference type="NCBI Taxonomy" id="173361"/>
    <lineage>
        <taxon>Bacteria</taxon>
        <taxon>Bacillati</taxon>
        <taxon>Actinomycetota</taxon>
        <taxon>Actinomycetes</taxon>
        <taxon>Micrococcales</taxon>
        <taxon>Dermabacteraceae</taxon>
        <taxon>Brachybacterium</taxon>
    </lineage>
</organism>
<dbReference type="CDD" id="cd00085">
    <property type="entry name" value="HNHc"/>
    <property type="match status" value="1"/>
</dbReference>
<feature type="domain" description="DUF222" evidence="2">
    <location>
        <begin position="26"/>
        <end position="338"/>
    </location>
</feature>
<name>A0ABW4Q2S9_9MICO</name>
<protein>
    <submittedName>
        <fullName evidence="3">DUF222 domain-containing protein</fullName>
    </submittedName>
</protein>
<dbReference type="InterPro" id="IPR003615">
    <property type="entry name" value="HNH_nuc"/>
</dbReference>
<comment type="caution">
    <text evidence="3">The sequence shown here is derived from an EMBL/GenBank/DDBJ whole genome shotgun (WGS) entry which is preliminary data.</text>
</comment>
<evidence type="ECO:0000313" key="3">
    <source>
        <dbReference type="EMBL" id="MFD1836694.1"/>
    </source>
</evidence>
<dbReference type="EMBL" id="JBHUFL010000011">
    <property type="protein sequence ID" value="MFD1836694.1"/>
    <property type="molecule type" value="Genomic_DNA"/>
</dbReference>
<accession>A0ABW4Q2S9</accession>
<dbReference type="Pfam" id="PF02720">
    <property type="entry name" value="DUF222"/>
    <property type="match status" value="1"/>
</dbReference>
<reference evidence="4" key="1">
    <citation type="journal article" date="2019" name="Int. J. Syst. Evol. Microbiol.">
        <title>The Global Catalogue of Microorganisms (GCM) 10K type strain sequencing project: providing services to taxonomists for standard genome sequencing and annotation.</title>
        <authorList>
            <consortium name="The Broad Institute Genomics Platform"/>
            <consortium name="The Broad Institute Genome Sequencing Center for Infectious Disease"/>
            <person name="Wu L."/>
            <person name="Ma J."/>
        </authorList>
    </citation>
    <scope>NUCLEOTIDE SEQUENCE [LARGE SCALE GENOMIC DNA]</scope>
    <source>
        <strain evidence="4">JCM 11650</strain>
    </source>
</reference>